<evidence type="ECO:0000313" key="2">
    <source>
        <dbReference type="Proteomes" id="UP001608902"/>
    </source>
</evidence>
<comment type="caution">
    <text evidence="1">The sequence shown here is derived from an EMBL/GenBank/DDBJ whole genome shotgun (WGS) entry which is preliminary data.</text>
</comment>
<evidence type="ECO:0000313" key="1">
    <source>
        <dbReference type="EMBL" id="MFH4974948.1"/>
    </source>
</evidence>
<protein>
    <submittedName>
        <fullName evidence="1">Uncharacterized protein</fullName>
    </submittedName>
</protein>
<accession>A0ABD6E4N3</accession>
<dbReference type="Proteomes" id="UP001608902">
    <property type="component" value="Unassembled WGS sequence"/>
</dbReference>
<dbReference type="AlphaFoldDB" id="A0ABD6E4N3"/>
<reference evidence="1 2" key="1">
    <citation type="submission" date="2024-08" db="EMBL/GenBank/DDBJ databases">
        <title>Gnathostoma spinigerum genome.</title>
        <authorList>
            <person name="Gonzalez-Bertolin B."/>
            <person name="Monzon S."/>
            <person name="Zaballos A."/>
            <person name="Jimenez P."/>
            <person name="Dekumyoy P."/>
            <person name="Varona S."/>
            <person name="Cuesta I."/>
            <person name="Sumanam S."/>
            <person name="Adisakwattana P."/>
            <person name="Gasser R.B."/>
            <person name="Hernandez-Gonzalez A."/>
            <person name="Young N.D."/>
            <person name="Perteguer M.J."/>
        </authorList>
    </citation>
    <scope>NUCLEOTIDE SEQUENCE [LARGE SCALE GENOMIC DNA]</scope>
    <source>
        <strain evidence="1">AL3</strain>
        <tissue evidence="1">Liver</tissue>
    </source>
</reference>
<gene>
    <name evidence="1" type="ORF">AB6A40_001657</name>
</gene>
<keyword evidence="2" id="KW-1185">Reference proteome</keyword>
<dbReference type="EMBL" id="JBGFUD010000639">
    <property type="protein sequence ID" value="MFH4974948.1"/>
    <property type="molecule type" value="Genomic_DNA"/>
</dbReference>
<proteinExistence type="predicted"/>
<name>A0ABD6E4N3_9BILA</name>
<sequence length="104" mass="12110">MDNLDILAGLLMTSSYERYCDRRSRPVGDSLLRSDLSQHYLDSSRFTWVDVERSRETNHLVRQLFAFKPPHTCLKVRHSGCVYRISLCRWGVGYARARQLNSSS</sequence>
<organism evidence="1 2">
    <name type="scientific">Gnathostoma spinigerum</name>
    <dbReference type="NCBI Taxonomy" id="75299"/>
    <lineage>
        <taxon>Eukaryota</taxon>
        <taxon>Metazoa</taxon>
        <taxon>Ecdysozoa</taxon>
        <taxon>Nematoda</taxon>
        <taxon>Chromadorea</taxon>
        <taxon>Rhabditida</taxon>
        <taxon>Spirurina</taxon>
        <taxon>Gnathostomatomorpha</taxon>
        <taxon>Gnathostomatoidea</taxon>
        <taxon>Gnathostomatidae</taxon>
        <taxon>Gnathostoma</taxon>
    </lineage>
</organism>